<dbReference type="RefSeq" id="XP_019526255.3">
    <property type="nucleotide sequence ID" value="XM_019670710.3"/>
</dbReference>
<dbReference type="Proteomes" id="UP000069940">
    <property type="component" value="Unassembled WGS sequence"/>
</dbReference>
<evidence type="ECO:0000313" key="3">
    <source>
        <dbReference type="EnsemblMetazoa" id="AALFPA23_006761.P8884"/>
    </source>
</evidence>
<accession>A0ABM1Y8G8</accession>
<evidence type="ECO:0000256" key="2">
    <source>
        <dbReference type="SAM" id="SignalP"/>
    </source>
</evidence>
<feature type="signal peptide" evidence="2">
    <location>
        <begin position="1"/>
        <end position="27"/>
    </location>
</feature>
<protein>
    <recommendedName>
        <fullName evidence="5">EB domain-containing protein</fullName>
    </recommendedName>
</protein>
<dbReference type="GeneID" id="109398362"/>
<proteinExistence type="predicted"/>
<evidence type="ECO:0000256" key="1">
    <source>
        <dbReference type="SAM" id="MobiDB-lite"/>
    </source>
</evidence>
<sequence>MIFGDLVFCVHFVVLFQSCCTIVAVSGKTSSTATATATVTTTAATTAVAVVGSKSGNGTAQHIKAANNNGKPSSSNSPAARKGSAMAKQKYDLPGELGQYCAALEDCRQYAYMCDSKKQSCDCAEGYQPDEEKKTCVGAIGKRCLYDSHCIPNAYCKGQMICTCKREFGYLAPDKWSCQASAADSLHRRKPTTILPTMTTPAATMAAALLEAASASVGGVIIIPLLLVSSWQLEINLFTV</sequence>
<feature type="region of interest" description="Disordered" evidence="1">
    <location>
        <begin position="61"/>
        <end position="81"/>
    </location>
</feature>
<feature type="compositionally biased region" description="Low complexity" evidence="1">
    <location>
        <begin position="64"/>
        <end position="80"/>
    </location>
</feature>
<dbReference type="EnsemblMetazoa" id="AALFPA23_006761.R8884">
    <property type="protein sequence ID" value="AALFPA23_006761.P8884"/>
    <property type="gene ID" value="AALFPA23_006761"/>
</dbReference>
<reference evidence="3" key="2">
    <citation type="submission" date="2025-05" db="UniProtKB">
        <authorList>
            <consortium name="EnsemblMetazoa"/>
        </authorList>
    </citation>
    <scope>IDENTIFICATION</scope>
    <source>
        <strain evidence="3">Foshan</strain>
    </source>
</reference>
<organism evidence="3 4">
    <name type="scientific">Aedes albopictus</name>
    <name type="common">Asian tiger mosquito</name>
    <name type="synonym">Stegomyia albopicta</name>
    <dbReference type="NCBI Taxonomy" id="7160"/>
    <lineage>
        <taxon>Eukaryota</taxon>
        <taxon>Metazoa</taxon>
        <taxon>Ecdysozoa</taxon>
        <taxon>Arthropoda</taxon>
        <taxon>Hexapoda</taxon>
        <taxon>Insecta</taxon>
        <taxon>Pterygota</taxon>
        <taxon>Neoptera</taxon>
        <taxon>Endopterygota</taxon>
        <taxon>Diptera</taxon>
        <taxon>Nematocera</taxon>
        <taxon>Culicoidea</taxon>
        <taxon>Culicidae</taxon>
        <taxon>Culicinae</taxon>
        <taxon>Aedini</taxon>
        <taxon>Aedes</taxon>
        <taxon>Stegomyia</taxon>
    </lineage>
</organism>
<evidence type="ECO:0000313" key="4">
    <source>
        <dbReference type="Proteomes" id="UP000069940"/>
    </source>
</evidence>
<name>A0ABM1Y8G8_AEDAL</name>
<reference evidence="4" key="1">
    <citation type="journal article" date="2015" name="Proc. Natl. Acad. Sci. U.S.A.">
        <title>Genome sequence of the Asian Tiger mosquito, Aedes albopictus, reveals insights into its biology, genetics, and evolution.</title>
        <authorList>
            <person name="Chen X.G."/>
            <person name="Jiang X."/>
            <person name="Gu J."/>
            <person name="Xu M."/>
            <person name="Wu Y."/>
            <person name="Deng Y."/>
            <person name="Zhang C."/>
            <person name="Bonizzoni M."/>
            <person name="Dermauw W."/>
            <person name="Vontas J."/>
            <person name="Armbruster P."/>
            <person name="Huang X."/>
            <person name="Yang Y."/>
            <person name="Zhang H."/>
            <person name="He W."/>
            <person name="Peng H."/>
            <person name="Liu Y."/>
            <person name="Wu K."/>
            <person name="Chen J."/>
            <person name="Lirakis M."/>
            <person name="Topalis P."/>
            <person name="Van Leeuwen T."/>
            <person name="Hall A.B."/>
            <person name="Jiang X."/>
            <person name="Thorpe C."/>
            <person name="Mueller R.L."/>
            <person name="Sun C."/>
            <person name="Waterhouse R.M."/>
            <person name="Yan G."/>
            <person name="Tu Z.J."/>
            <person name="Fang X."/>
            <person name="James A.A."/>
        </authorList>
    </citation>
    <scope>NUCLEOTIDE SEQUENCE [LARGE SCALE GENOMIC DNA]</scope>
    <source>
        <strain evidence="4">Foshan</strain>
    </source>
</reference>
<feature type="chain" id="PRO_5047514604" description="EB domain-containing protein" evidence="2">
    <location>
        <begin position="28"/>
        <end position="240"/>
    </location>
</feature>
<evidence type="ECO:0008006" key="5">
    <source>
        <dbReference type="Google" id="ProtNLM"/>
    </source>
</evidence>
<keyword evidence="2" id="KW-0732">Signal</keyword>
<keyword evidence="4" id="KW-1185">Reference proteome</keyword>